<accession>A0A506PQ33</accession>
<dbReference type="GO" id="GO:0005886">
    <property type="term" value="C:plasma membrane"/>
    <property type="evidence" value="ECO:0007669"/>
    <property type="project" value="UniProtKB-SubCell"/>
</dbReference>
<organism evidence="7 8">
    <name type="scientific">Paucihalobacter ruber</name>
    <dbReference type="NCBI Taxonomy" id="2567861"/>
    <lineage>
        <taxon>Bacteria</taxon>
        <taxon>Pseudomonadati</taxon>
        <taxon>Bacteroidota</taxon>
        <taxon>Flavobacteriia</taxon>
        <taxon>Flavobacteriales</taxon>
        <taxon>Flavobacteriaceae</taxon>
        <taxon>Paucihalobacter</taxon>
    </lineage>
</organism>
<feature type="transmembrane region" description="Helical" evidence="6">
    <location>
        <begin position="225"/>
        <end position="246"/>
    </location>
</feature>
<feature type="transmembrane region" description="Helical" evidence="6">
    <location>
        <begin position="87"/>
        <end position="113"/>
    </location>
</feature>
<comment type="subcellular location">
    <subcellularLocation>
        <location evidence="1">Cell membrane</location>
        <topology evidence="1">Multi-pass membrane protein</topology>
    </subcellularLocation>
</comment>
<feature type="transmembrane region" description="Helical" evidence="6">
    <location>
        <begin position="402"/>
        <end position="423"/>
    </location>
</feature>
<evidence type="ECO:0000256" key="3">
    <source>
        <dbReference type="ARBA" id="ARBA00022692"/>
    </source>
</evidence>
<feature type="transmembrane region" description="Helical" evidence="6">
    <location>
        <begin position="21"/>
        <end position="40"/>
    </location>
</feature>
<dbReference type="OrthoDB" id="5365632at2"/>
<evidence type="ECO:0000256" key="2">
    <source>
        <dbReference type="ARBA" id="ARBA00022475"/>
    </source>
</evidence>
<proteinExistence type="predicted"/>
<dbReference type="RefSeq" id="WP_140988983.1">
    <property type="nucleotide sequence ID" value="NZ_VHIQ01000001.1"/>
</dbReference>
<feature type="transmembrane region" description="Helical" evidence="6">
    <location>
        <begin position="46"/>
        <end position="66"/>
    </location>
</feature>
<feature type="transmembrane region" description="Helical" evidence="6">
    <location>
        <begin position="468"/>
        <end position="487"/>
    </location>
</feature>
<feature type="transmembrane region" description="Helical" evidence="6">
    <location>
        <begin position="186"/>
        <end position="204"/>
    </location>
</feature>
<feature type="transmembrane region" description="Helical" evidence="6">
    <location>
        <begin position="252"/>
        <end position="285"/>
    </location>
</feature>
<comment type="caution">
    <text evidence="7">The sequence shown here is derived from an EMBL/GenBank/DDBJ whole genome shotgun (WGS) entry which is preliminary data.</text>
</comment>
<keyword evidence="3 6" id="KW-0812">Transmembrane</keyword>
<evidence type="ECO:0000256" key="4">
    <source>
        <dbReference type="ARBA" id="ARBA00022989"/>
    </source>
</evidence>
<keyword evidence="2" id="KW-1003">Cell membrane</keyword>
<dbReference type="InterPro" id="IPR050833">
    <property type="entry name" value="Poly_Biosynth_Transport"/>
</dbReference>
<protein>
    <submittedName>
        <fullName evidence="7">Lipopolysaccharide biosynthesis protein</fullName>
    </submittedName>
</protein>
<evidence type="ECO:0000313" key="8">
    <source>
        <dbReference type="Proteomes" id="UP000317332"/>
    </source>
</evidence>
<feature type="transmembrane region" description="Helical" evidence="6">
    <location>
        <begin position="306"/>
        <end position="323"/>
    </location>
</feature>
<feature type="transmembrane region" description="Helical" evidence="6">
    <location>
        <begin position="159"/>
        <end position="180"/>
    </location>
</feature>
<feature type="transmembrane region" description="Helical" evidence="6">
    <location>
        <begin position="125"/>
        <end position="147"/>
    </location>
</feature>
<dbReference type="EMBL" id="VHIQ01000001">
    <property type="protein sequence ID" value="TPV35973.1"/>
    <property type="molecule type" value="Genomic_DNA"/>
</dbReference>
<reference evidence="7 8" key="1">
    <citation type="submission" date="2019-06" db="EMBL/GenBank/DDBJ databases">
        <title>Flavobacteriaceae Paucihalobacterium erythroidium CWB-1, complete genome.</title>
        <authorList>
            <person name="Wu S."/>
        </authorList>
    </citation>
    <scope>NUCLEOTIDE SEQUENCE [LARGE SCALE GENOMIC DNA]</scope>
    <source>
        <strain evidence="7 8">CWB-1</strain>
    </source>
</reference>
<dbReference type="PANTHER" id="PTHR30250:SF26">
    <property type="entry name" value="PSMA PROTEIN"/>
    <property type="match status" value="1"/>
</dbReference>
<name>A0A506PQ33_9FLAO</name>
<evidence type="ECO:0000313" key="7">
    <source>
        <dbReference type="EMBL" id="TPV35973.1"/>
    </source>
</evidence>
<dbReference type="AlphaFoldDB" id="A0A506PQ33"/>
<dbReference type="Proteomes" id="UP000317332">
    <property type="component" value="Unassembled WGS sequence"/>
</dbReference>
<feature type="transmembrane region" description="Helical" evidence="6">
    <location>
        <begin position="376"/>
        <end position="396"/>
    </location>
</feature>
<gene>
    <name evidence="7" type="ORF">FJ651_03375</name>
</gene>
<evidence type="ECO:0000256" key="6">
    <source>
        <dbReference type="SAM" id="Phobius"/>
    </source>
</evidence>
<keyword evidence="8" id="KW-1185">Reference proteome</keyword>
<keyword evidence="4 6" id="KW-1133">Transmembrane helix</keyword>
<evidence type="ECO:0000256" key="1">
    <source>
        <dbReference type="ARBA" id="ARBA00004651"/>
    </source>
</evidence>
<keyword evidence="5 6" id="KW-0472">Membrane</keyword>
<sequence length="511" mass="57929">MLNESNKRIAKNTMFLYMRMIIIMLVSLYTARIVLIYLGIEDFGIYNVVGGVIVLLGFLHTALTNASQRFITFEIGRNDNAQLKKTFSLIMTSHFMISLIILVLAETIGLWFVNTQLNIAEDRMIAVNWVFQFSVFTFIINILRVPYNAMVVAYEEMSFFAIVSIIETGLKLGVVFLLPIIDIDKLSLYGGLMFLVPLLSTFMYKLYCNRKFESSKYIFQWDKKLFMQLTSFSGWSMIGATANIGALQGGNILLNLFSGVVANAAFGIATQVSTAVSTFSYNLLVAFNPQIIKNYSRGENESMNKLIIRASSYSSYLVLLIAIPFLQNTEMILNLWLKDVPEYAVVFCQLMIIYQVIDVIQAPLSTLIFATGKIKVYHIWLSALLILNVPVSWYLLKIGWEPYWVLLTRVGLNFISAVLRTIYVSYLVNFPSWTYFTSVVFKFLIVSVPAFGLSILIKQYFNTGISGFIYAASASIIITGLIIYFIGINKNERAFINNFLVNFIRSNIKGV</sequence>
<feature type="transmembrane region" description="Helical" evidence="6">
    <location>
        <begin position="343"/>
        <end position="364"/>
    </location>
</feature>
<evidence type="ECO:0000256" key="5">
    <source>
        <dbReference type="ARBA" id="ARBA00023136"/>
    </source>
</evidence>
<feature type="transmembrane region" description="Helical" evidence="6">
    <location>
        <begin position="435"/>
        <end position="456"/>
    </location>
</feature>
<dbReference type="PANTHER" id="PTHR30250">
    <property type="entry name" value="PST FAMILY PREDICTED COLANIC ACID TRANSPORTER"/>
    <property type="match status" value="1"/>
</dbReference>